<dbReference type="Proteomes" id="UP000009168">
    <property type="component" value="Unassembled WGS sequence"/>
</dbReference>
<evidence type="ECO:0000313" key="3">
    <source>
        <dbReference type="Proteomes" id="UP000009168"/>
    </source>
</evidence>
<protein>
    <submittedName>
        <fullName evidence="2">Transmembrane protein, putative</fullName>
    </submittedName>
</protein>
<proteinExistence type="predicted"/>
<dbReference type="GeneID" id="24437196"/>
<reference evidence="3" key="1">
    <citation type="journal article" date="2006" name="PLoS Biol.">
        <title>Macronuclear genome sequence of the ciliate Tetrahymena thermophila, a model eukaryote.</title>
        <authorList>
            <person name="Eisen J.A."/>
            <person name="Coyne R.S."/>
            <person name="Wu M."/>
            <person name="Wu D."/>
            <person name="Thiagarajan M."/>
            <person name="Wortman J.R."/>
            <person name="Badger J.H."/>
            <person name="Ren Q."/>
            <person name="Amedeo P."/>
            <person name="Jones K.M."/>
            <person name="Tallon L.J."/>
            <person name="Delcher A.L."/>
            <person name="Salzberg S.L."/>
            <person name="Silva J.C."/>
            <person name="Haas B.J."/>
            <person name="Majoros W.H."/>
            <person name="Farzad M."/>
            <person name="Carlton J.M."/>
            <person name="Smith R.K. Jr."/>
            <person name="Garg J."/>
            <person name="Pearlman R.E."/>
            <person name="Karrer K.M."/>
            <person name="Sun L."/>
            <person name="Manning G."/>
            <person name="Elde N.C."/>
            <person name="Turkewitz A.P."/>
            <person name="Asai D.J."/>
            <person name="Wilkes D.E."/>
            <person name="Wang Y."/>
            <person name="Cai H."/>
            <person name="Collins K."/>
            <person name="Stewart B.A."/>
            <person name="Lee S.R."/>
            <person name="Wilamowska K."/>
            <person name="Weinberg Z."/>
            <person name="Ruzzo W.L."/>
            <person name="Wloga D."/>
            <person name="Gaertig J."/>
            <person name="Frankel J."/>
            <person name="Tsao C.-C."/>
            <person name="Gorovsky M.A."/>
            <person name="Keeling P.J."/>
            <person name="Waller R.F."/>
            <person name="Patron N.J."/>
            <person name="Cherry J.M."/>
            <person name="Stover N.A."/>
            <person name="Krieger C.J."/>
            <person name="del Toro C."/>
            <person name="Ryder H.F."/>
            <person name="Williamson S.C."/>
            <person name="Barbeau R.A."/>
            <person name="Hamilton E.P."/>
            <person name="Orias E."/>
        </authorList>
    </citation>
    <scope>NUCLEOTIDE SEQUENCE [LARGE SCALE GENOMIC DNA]</scope>
    <source>
        <strain evidence="3">SB210</strain>
    </source>
</reference>
<name>W7XCN1_TETTS</name>
<feature type="transmembrane region" description="Helical" evidence="1">
    <location>
        <begin position="143"/>
        <end position="161"/>
    </location>
</feature>
<keyword evidence="1" id="KW-0472">Membrane</keyword>
<accession>W7XCN1</accession>
<evidence type="ECO:0000256" key="1">
    <source>
        <dbReference type="SAM" id="Phobius"/>
    </source>
</evidence>
<feature type="transmembrane region" description="Helical" evidence="1">
    <location>
        <begin position="48"/>
        <end position="68"/>
    </location>
</feature>
<gene>
    <name evidence="2" type="ORF">TTHERM_000085619</name>
</gene>
<dbReference type="EMBL" id="GG662749">
    <property type="protein sequence ID" value="EWS75232.1"/>
    <property type="molecule type" value="Genomic_DNA"/>
</dbReference>
<dbReference type="AlphaFoldDB" id="W7XCN1"/>
<keyword evidence="1 2" id="KW-0812">Transmembrane</keyword>
<dbReference type="KEGG" id="tet:TTHERM_000085619"/>
<dbReference type="InParanoid" id="W7XCN1"/>
<evidence type="ECO:0000313" key="2">
    <source>
        <dbReference type="EMBL" id="EWS75232.1"/>
    </source>
</evidence>
<keyword evidence="3" id="KW-1185">Reference proteome</keyword>
<sequence>MKLLKKLNKQIAINFLSYTNQKLLKQNLIAILDFAKEFFEQKSTLKKLFIYLITSQFINQALCFQLFIELFHQQLNLFLYYQNNLKDYFSYLLNINLKYVQTLCIKKFICSSNQKGLFLFLIEIQLQLKLTNTISVFKLQKTLSIFYFLLLINFFISSQNFKYFSLKNIKIYPIKYIIAGFQKKFGVICEYFKVNFYLIRKKIQAFKNSKQIGQKKQFIINYFF</sequence>
<keyword evidence="1" id="KW-1133">Transmembrane helix</keyword>
<organism evidence="2 3">
    <name type="scientific">Tetrahymena thermophila (strain SB210)</name>
    <dbReference type="NCBI Taxonomy" id="312017"/>
    <lineage>
        <taxon>Eukaryota</taxon>
        <taxon>Sar</taxon>
        <taxon>Alveolata</taxon>
        <taxon>Ciliophora</taxon>
        <taxon>Intramacronucleata</taxon>
        <taxon>Oligohymenophorea</taxon>
        <taxon>Hymenostomatida</taxon>
        <taxon>Tetrahymenina</taxon>
        <taxon>Tetrahymenidae</taxon>
        <taxon>Tetrahymena</taxon>
    </lineage>
</organism>
<dbReference type="RefSeq" id="XP_012652223.1">
    <property type="nucleotide sequence ID" value="XM_012796769.1"/>
</dbReference>